<dbReference type="Pfam" id="PF00059">
    <property type="entry name" value="Lectin_C"/>
    <property type="match status" value="1"/>
</dbReference>
<evidence type="ECO:0000256" key="5">
    <source>
        <dbReference type="ARBA" id="ARBA00023157"/>
    </source>
</evidence>
<name>A0A9W7WVW0_TRIRA</name>
<evidence type="ECO:0000256" key="1">
    <source>
        <dbReference type="ARBA" id="ARBA00022729"/>
    </source>
</evidence>
<organism evidence="9 10">
    <name type="scientific">Triplophysa rosa</name>
    <name type="common">Cave loach</name>
    <dbReference type="NCBI Taxonomy" id="992332"/>
    <lineage>
        <taxon>Eukaryota</taxon>
        <taxon>Metazoa</taxon>
        <taxon>Chordata</taxon>
        <taxon>Craniata</taxon>
        <taxon>Vertebrata</taxon>
        <taxon>Euteleostomi</taxon>
        <taxon>Actinopterygii</taxon>
        <taxon>Neopterygii</taxon>
        <taxon>Teleostei</taxon>
        <taxon>Ostariophysi</taxon>
        <taxon>Cypriniformes</taxon>
        <taxon>Nemacheilidae</taxon>
        <taxon>Triplophysa</taxon>
    </lineage>
</organism>
<evidence type="ECO:0000256" key="2">
    <source>
        <dbReference type="ARBA" id="ARBA00022734"/>
    </source>
</evidence>
<keyword evidence="3" id="KW-0106">Calcium</keyword>
<dbReference type="EMBL" id="JAFHDT010000005">
    <property type="protein sequence ID" value="KAI7809610.1"/>
    <property type="molecule type" value="Genomic_DNA"/>
</dbReference>
<feature type="domain" description="C-type lectin" evidence="8">
    <location>
        <begin position="151"/>
        <end position="262"/>
    </location>
</feature>
<keyword evidence="1 7" id="KW-0732">Signal</keyword>
<feature type="chain" id="PRO_5040814856" evidence="7">
    <location>
        <begin position="29"/>
        <end position="265"/>
    </location>
</feature>
<dbReference type="GO" id="GO:0005615">
    <property type="term" value="C:extracellular space"/>
    <property type="evidence" value="ECO:0007669"/>
    <property type="project" value="TreeGrafter"/>
</dbReference>
<evidence type="ECO:0000256" key="6">
    <source>
        <dbReference type="SAM" id="MobiDB-lite"/>
    </source>
</evidence>
<sequence>MPEKTVMLKSCCLCVMLLQLQLRPHALAATENSCAAYAGVPGIPGHNGTPGRDGKDGVAGQKGQKGDPGLFNDNMINPFLTAGIGAQGPPGKMGPTGPTGPKGDKGGLPAMDASDKIIKNLQSEVKHLTDTLNGIEKASRFRTFKNVGGKYYVSNGLEANFGDGVKFCTDVGGKMVLPTNEDENTLLSSMHAVLGSTYILIGITDEESEGTFVDLDNRPLSFTKWKKNEPNNYRGAENCAVVYSDGEWYDVTCDSKWHVVCELHN</sequence>
<dbReference type="InterPro" id="IPR018378">
    <property type="entry name" value="C-type_lectin_CS"/>
</dbReference>
<accession>A0A9W7WVW0</accession>
<evidence type="ECO:0000256" key="4">
    <source>
        <dbReference type="ARBA" id="ARBA00023119"/>
    </source>
</evidence>
<feature type="signal peptide" evidence="7">
    <location>
        <begin position="1"/>
        <end position="28"/>
    </location>
</feature>
<dbReference type="InterPro" id="IPR016187">
    <property type="entry name" value="CTDL_fold"/>
</dbReference>
<dbReference type="PROSITE" id="PS50041">
    <property type="entry name" value="C_TYPE_LECTIN_2"/>
    <property type="match status" value="1"/>
</dbReference>
<dbReference type="SMART" id="SM00034">
    <property type="entry name" value="CLECT"/>
    <property type="match status" value="1"/>
</dbReference>
<keyword evidence="2" id="KW-0430">Lectin</keyword>
<feature type="region of interest" description="Disordered" evidence="6">
    <location>
        <begin position="43"/>
        <end position="109"/>
    </location>
</feature>
<reference evidence="9" key="1">
    <citation type="submission" date="2021-02" db="EMBL/GenBank/DDBJ databases">
        <title>Comparative genomics reveals that relaxation of natural selection precedes convergent phenotypic evolution of cavefish.</title>
        <authorList>
            <person name="Peng Z."/>
        </authorList>
    </citation>
    <scope>NUCLEOTIDE SEQUENCE</scope>
    <source>
        <tissue evidence="9">Muscle</tissue>
    </source>
</reference>
<comment type="caution">
    <text evidence="9">The sequence shown here is derived from an EMBL/GenBank/DDBJ whole genome shotgun (WGS) entry which is preliminary data.</text>
</comment>
<dbReference type="InterPro" id="IPR016186">
    <property type="entry name" value="C-type_lectin-like/link_sf"/>
</dbReference>
<gene>
    <name evidence="9" type="ORF">IRJ41_012660</name>
</gene>
<evidence type="ECO:0000313" key="9">
    <source>
        <dbReference type="EMBL" id="KAI7809610.1"/>
    </source>
</evidence>
<dbReference type="PANTHER" id="PTHR24024">
    <property type="entry name" value="PULMONARY SURFACTANT-ASSOCIATED PROTEIN A"/>
    <property type="match status" value="1"/>
</dbReference>
<dbReference type="Gene3D" id="3.10.100.10">
    <property type="entry name" value="Mannose-Binding Protein A, subunit A"/>
    <property type="match status" value="1"/>
</dbReference>
<protein>
    <submittedName>
        <fullName evidence="9">Mannan-binding lectin</fullName>
    </submittedName>
</protein>
<dbReference type="InterPro" id="IPR001304">
    <property type="entry name" value="C-type_lectin-like"/>
</dbReference>
<dbReference type="PANTHER" id="PTHR24024:SF15">
    <property type="entry name" value="PULMONARY SURFACTANT-ASSOCIATED PROTEIN D"/>
    <property type="match status" value="1"/>
</dbReference>
<proteinExistence type="predicted"/>
<feature type="compositionally biased region" description="Low complexity" evidence="6">
    <location>
        <begin position="89"/>
        <end position="101"/>
    </location>
</feature>
<dbReference type="Proteomes" id="UP001059041">
    <property type="component" value="Linkage Group LG5"/>
</dbReference>
<dbReference type="GO" id="GO:0005771">
    <property type="term" value="C:multivesicular body"/>
    <property type="evidence" value="ECO:0007669"/>
    <property type="project" value="TreeGrafter"/>
</dbReference>
<dbReference type="Gene3D" id="1.20.5.320">
    <property type="entry name" value="6-Phosphogluconate Dehydrogenase, domain 3"/>
    <property type="match status" value="1"/>
</dbReference>
<evidence type="ECO:0000256" key="3">
    <source>
        <dbReference type="ARBA" id="ARBA00022837"/>
    </source>
</evidence>
<keyword evidence="10" id="KW-1185">Reference proteome</keyword>
<evidence type="ECO:0000313" key="10">
    <source>
        <dbReference type="Proteomes" id="UP001059041"/>
    </source>
</evidence>
<dbReference type="SUPFAM" id="SSF56436">
    <property type="entry name" value="C-type lectin-like"/>
    <property type="match status" value="1"/>
</dbReference>
<dbReference type="InterPro" id="IPR051077">
    <property type="entry name" value="Ca-dependent_lectin"/>
</dbReference>
<evidence type="ECO:0000256" key="7">
    <source>
        <dbReference type="SAM" id="SignalP"/>
    </source>
</evidence>
<dbReference type="GO" id="GO:0030246">
    <property type="term" value="F:carbohydrate binding"/>
    <property type="evidence" value="ECO:0007669"/>
    <property type="project" value="UniProtKB-KW"/>
</dbReference>
<keyword evidence="4" id="KW-0176">Collagen</keyword>
<dbReference type="PROSITE" id="PS00615">
    <property type="entry name" value="C_TYPE_LECTIN_1"/>
    <property type="match status" value="1"/>
</dbReference>
<dbReference type="AlphaFoldDB" id="A0A9W7WVW0"/>
<dbReference type="GO" id="GO:0005581">
    <property type="term" value="C:collagen trimer"/>
    <property type="evidence" value="ECO:0007669"/>
    <property type="project" value="UniProtKB-KW"/>
</dbReference>
<evidence type="ECO:0000259" key="8">
    <source>
        <dbReference type="PROSITE" id="PS50041"/>
    </source>
</evidence>
<keyword evidence="5" id="KW-1015">Disulfide bond</keyword>